<evidence type="ECO:0000259" key="2">
    <source>
        <dbReference type="PROSITE" id="PS50172"/>
    </source>
</evidence>
<feature type="region of interest" description="Disordered" evidence="1">
    <location>
        <begin position="510"/>
        <end position="557"/>
    </location>
</feature>
<dbReference type="SMART" id="SM00292">
    <property type="entry name" value="BRCT"/>
    <property type="match status" value="2"/>
</dbReference>
<proteinExistence type="predicted"/>
<gene>
    <name evidence="3" type="ORF">ACHAWU_006823</name>
</gene>
<name>A0ABD3MZC2_9STRA</name>
<dbReference type="InterPro" id="IPR001357">
    <property type="entry name" value="BRCT_dom"/>
</dbReference>
<feature type="region of interest" description="Disordered" evidence="1">
    <location>
        <begin position="382"/>
        <end position="482"/>
    </location>
</feature>
<feature type="compositionally biased region" description="Basic and acidic residues" evidence="1">
    <location>
        <begin position="515"/>
        <end position="526"/>
    </location>
</feature>
<feature type="region of interest" description="Disordered" evidence="1">
    <location>
        <begin position="67"/>
        <end position="111"/>
    </location>
</feature>
<feature type="domain" description="BRCT" evidence="2">
    <location>
        <begin position="755"/>
        <end position="859"/>
    </location>
</feature>
<comment type="caution">
    <text evidence="3">The sequence shown here is derived from an EMBL/GenBank/DDBJ whole genome shotgun (WGS) entry which is preliminary data.</text>
</comment>
<dbReference type="EMBL" id="JALLBG020000062">
    <property type="protein sequence ID" value="KAL3768722.1"/>
    <property type="molecule type" value="Genomic_DNA"/>
</dbReference>
<feature type="compositionally biased region" description="Basic residues" evidence="1">
    <location>
        <begin position="1536"/>
        <end position="1546"/>
    </location>
</feature>
<dbReference type="SUPFAM" id="SSF52113">
    <property type="entry name" value="BRCT domain"/>
    <property type="match status" value="2"/>
</dbReference>
<reference evidence="3 4" key="1">
    <citation type="submission" date="2024-10" db="EMBL/GenBank/DDBJ databases">
        <title>Updated reference genomes for cyclostephanoid diatoms.</title>
        <authorList>
            <person name="Roberts W.R."/>
            <person name="Alverson A.J."/>
        </authorList>
    </citation>
    <scope>NUCLEOTIDE SEQUENCE [LARGE SCALE GENOMIC DNA]</scope>
    <source>
        <strain evidence="3 4">AJA232-27</strain>
    </source>
</reference>
<feature type="compositionally biased region" description="Polar residues" evidence="1">
    <location>
        <begin position="78"/>
        <end position="94"/>
    </location>
</feature>
<feature type="region of interest" description="Disordered" evidence="1">
    <location>
        <begin position="190"/>
        <end position="234"/>
    </location>
</feature>
<feature type="compositionally biased region" description="Polar residues" evidence="1">
    <location>
        <begin position="399"/>
        <end position="422"/>
    </location>
</feature>
<feature type="compositionally biased region" description="Polar residues" evidence="1">
    <location>
        <begin position="452"/>
        <end position="470"/>
    </location>
</feature>
<dbReference type="PROSITE" id="PS50172">
    <property type="entry name" value="BRCT"/>
    <property type="match status" value="2"/>
</dbReference>
<feature type="compositionally biased region" description="Basic and acidic residues" evidence="1">
    <location>
        <begin position="1511"/>
        <end position="1535"/>
    </location>
</feature>
<dbReference type="InterPro" id="IPR011009">
    <property type="entry name" value="Kinase-like_dom_sf"/>
</dbReference>
<dbReference type="Gene3D" id="1.10.510.10">
    <property type="entry name" value="Transferase(Phosphotransferase) domain 1"/>
    <property type="match status" value="1"/>
</dbReference>
<evidence type="ECO:0000313" key="3">
    <source>
        <dbReference type="EMBL" id="KAL3768722.1"/>
    </source>
</evidence>
<sequence length="1654" mass="184183">MPRVHGVDIIPRRGRGPGRQRALLIADGVDTNANVVEATEPGAPPSHHVDNNIHDDVTRLSLEGAVNETSRSHDEIHTTTASPPESPPGSNKSGKANDRTMPSVEADTSTSTNATCKGLIATSCIRPQPRESLNFIEFGSHSFSVQQISHKSPSICDVNNLRSDPLGPSFETTAKAELPPLLSTNIRAQTEQSMEGKDDVANEAESAEDTEKLNAREASNPTHPPLENESSHSIEETTLTVLPQNDDELTEEAHQQKDQHSVPTRDLSHVEDSNYSSNAHWLIHRCSVACLQMEMTLSPLEFAMKTLHVIRSITDDNQYEELQYQLFAVLKNGKKRDLDFVFEVTERAVELRDDLTLNEESLREASLVSAGRDVTDVNLESIRTSSDDDELDANEDLATQPTEQSTRTSSPQIFLQGPQQQPEGLAAAHSTASGQSQSNNIHRSRRKKRNSCDSSIANGADEMNSSNASTSEKDPNREMSEGNNETIHADFAATADDLDMQDDEIWSFLPSTQPMEDRNNIDESPARRVTRSMNLKNNDDVDNTQPRHTSEAAGTSEKYVGDDVAEDLVEDMESQVIDVGTKVSDVRIACSDNDHVDSQPTETNEILLQSNDNVRVEVESPNDGGEVYSLVKMRERSEGKGSVRIIFTGLTPTRRHLQMIETIGAEYVHSIEEAHTATHVIASDGITKLRRTPKLMICICRVAQILSIEWLEQSSKQQCVLSTDDFLLLNDREAEKRYDFSMKMTLRNGIRARKRRGGVFGGWFVYICSGVAGNKAPSLKEIHLIIEAGGGQVLKSLSSPDAFDPTKTIVLTSDPSTKSQLGEFGVARAKRFGAKVLTTSWLFHTIITQNLFDTDVDDVSDDESKVDPTTSHSDNIIMCASPASMASSISVKSKSPVKRGRRIHHLPPTTEYSDNESVCTRGSRVSHVEYAMHIPSPEPKKRKLNFKANKQATPHKCSTFITRQSYQTVLSSIKALSAGNDQAAYLTSLLWHEYFNEVGKTSLPAGANKLSNRPRKGVRCLRGRNRSISPLVACTNPVSVNEPTNAKTCVLPKVICDQLLRDNHFVTWESYILFTLGDRSKSIMFNSSDEITPASYFFPHPIAIVKDEYTMDVGDSAQERLSLNLAASGSSTEGSSFKVFGTLQELFTLHRQHQTTGMIPEQAIAMLSFHAIEAVAAMHSCGIAHNDIGLDSFLVVKKNETHSRDRRQPEHGKSIDSWYLQLIGFGDKAVVLNCQENCPESHFARDYQCLANVIHLLITGGVEITLTSTNGALELASKFFIEGNLFLRGALSWCSLFHALMCVGKETTAPFRLQYPVNFTSIASSDDERMSQFGWSCRVLQELCDRRILNVFIDGLCKHNSRFALSSTDVSKYTSSTCNGREAFRCYTSSEQSADRLLEMESRLKSDSAALSKRETAFNEMVAKFEQSKVDQQSVLRRESDVQMREHDLLRRESKHALEMKQLDALKEEIRLTEMRIEQKLQLLKATSPAPLRPIQQRAQLDDALFRHDDAQILQNSERKDKTRGKEPTTDERPLKSHQHAIHKSATKSVLEQPMRKVSGHLHKNRIHYSKEDTIFSQKTDLNRKPPSPDPLNGAIGEAHDDFYDEKPYSQESTSSSTRKKKGSARKSPKCSLHFLPRSPQKTPKKVFIDLGEE</sequence>
<organism evidence="3 4">
    <name type="scientific">Discostella pseudostelligera</name>
    <dbReference type="NCBI Taxonomy" id="259834"/>
    <lineage>
        <taxon>Eukaryota</taxon>
        <taxon>Sar</taxon>
        <taxon>Stramenopiles</taxon>
        <taxon>Ochrophyta</taxon>
        <taxon>Bacillariophyta</taxon>
        <taxon>Coscinodiscophyceae</taxon>
        <taxon>Thalassiosirophycidae</taxon>
        <taxon>Stephanodiscales</taxon>
        <taxon>Stephanodiscaceae</taxon>
        <taxon>Discostella</taxon>
    </lineage>
</organism>
<protein>
    <recommendedName>
        <fullName evidence="2">BRCT domain-containing protein</fullName>
    </recommendedName>
</protein>
<feature type="compositionally biased region" description="Basic and acidic residues" evidence="1">
    <location>
        <begin position="1598"/>
        <end position="1609"/>
    </location>
</feature>
<feature type="compositionally biased region" description="Basic residues" evidence="1">
    <location>
        <begin position="1618"/>
        <end position="1629"/>
    </location>
</feature>
<dbReference type="Gene3D" id="3.40.50.10190">
    <property type="entry name" value="BRCT domain"/>
    <property type="match status" value="2"/>
</dbReference>
<dbReference type="Proteomes" id="UP001530293">
    <property type="component" value="Unassembled WGS sequence"/>
</dbReference>
<feature type="compositionally biased region" description="Basic residues" evidence="1">
    <location>
        <begin position="1558"/>
        <end position="1568"/>
    </location>
</feature>
<dbReference type="PANTHER" id="PTHR47667:SF1">
    <property type="entry name" value="REGULATOR OF TY1 TRANSPOSITION PROTEIN 107"/>
    <property type="match status" value="1"/>
</dbReference>
<feature type="compositionally biased region" description="Basic and acidic residues" evidence="1">
    <location>
        <begin position="251"/>
        <end position="260"/>
    </location>
</feature>
<feature type="compositionally biased region" description="Basic and acidic residues" evidence="1">
    <location>
        <begin position="471"/>
        <end position="480"/>
    </location>
</feature>
<evidence type="ECO:0000256" key="1">
    <source>
        <dbReference type="SAM" id="MobiDB-lite"/>
    </source>
</evidence>
<keyword evidence="4" id="KW-1185">Reference proteome</keyword>
<dbReference type="InterPro" id="IPR036420">
    <property type="entry name" value="BRCT_dom_sf"/>
</dbReference>
<feature type="region of interest" description="Disordered" evidence="1">
    <location>
        <begin position="1511"/>
        <end position="1654"/>
    </location>
</feature>
<dbReference type="SUPFAM" id="SSF56112">
    <property type="entry name" value="Protein kinase-like (PK-like)"/>
    <property type="match status" value="1"/>
</dbReference>
<feature type="compositionally biased region" description="Polar residues" evidence="1">
    <location>
        <begin position="430"/>
        <end position="441"/>
    </location>
</feature>
<feature type="region of interest" description="Disordered" evidence="1">
    <location>
        <begin position="248"/>
        <end position="271"/>
    </location>
</feature>
<dbReference type="PANTHER" id="PTHR47667">
    <property type="entry name" value="REGULATOR OF TY1 TRANSPOSITION PROTEIN 107"/>
    <property type="match status" value="1"/>
</dbReference>
<feature type="domain" description="BRCT" evidence="2">
    <location>
        <begin position="642"/>
        <end position="728"/>
    </location>
</feature>
<accession>A0ABD3MZC2</accession>
<dbReference type="InterPro" id="IPR053036">
    <property type="entry name" value="CellCycle_DNARepair_Reg"/>
</dbReference>
<evidence type="ECO:0000313" key="4">
    <source>
        <dbReference type="Proteomes" id="UP001530293"/>
    </source>
</evidence>